<dbReference type="OrthoDB" id="275232at2"/>
<keyword evidence="3" id="KW-1185">Reference proteome</keyword>
<dbReference type="RefSeq" id="WP_130473808.1">
    <property type="nucleotide sequence ID" value="NZ_SFCC01000002.1"/>
</dbReference>
<evidence type="ECO:0000259" key="1">
    <source>
        <dbReference type="Pfam" id="PF14021"/>
    </source>
</evidence>
<evidence type="ECO:0000313" key="3">
    <source>
        <dbReference type="Proteomes" id="UP000292003"/>
    </source>
</evidence>
<dbReference type="GO" id="GO:0050135">
    <property type="term" value="F:NADP+ nucleosidase activity"/>
    <property type="evidence" value="ECO:0007669"/>
    <property type="project" value="InterPro"/>
</dbReference>
<accession>A0A4Q7JB37</accession>
<evidence type="ECO:0000313" key="2">
    <source>
        <dbReference type="EMBL" id="RZQ65021.1"/>
    </source>
</evidence>
<reference evidence="2 3" key="1">
    <citation type="submission" date="2019-02" db="EMBL/GenBank/DDBJ databases">
        <title>Draft genome sequence of Amycolatopsis sp. 8-3EHSu isolated from roots of Suaeda maritima.</title>
        <authorList>
            <person name="Duangmal K."/>
            <person name="Chantavorakit T."/>
        </authorList>
    </citation>
    <scope>NUCLEOTIDE SEQUENCE [LARGE SCALE GENOMIC DNA]</scope>
    <source>
        <strain evidence="2 3">8-3EHSu</strain>
    </source>
</reference>
<dbReference type="Proteomes" id="UP000292003">
    <property type="component" value="Unassembled WGS sequence"/>
</dbReference>
<gene>
    <name evidence="2" type="ORF">EWH70_03720</name>
</gene>
<protein>
    <submittedName>
        <fullName evidence="2">DUF4237 domain-containing protein</fullName>
    </submittedName>
</protein>
<comment type="caution">
    <text evidence="2">The sequence shown here is derived from an EMBL/GenBank/DDBJ whole genome shotgun (WGS) entry which is preliminary data.</text>
</comment>
<organism evidence="2 3">
    <name type="scientific">Amycolatopsis suaedae</name>
    <dbReference type="NCBI Taxonomy" id="2510978"/>
    <lineage>
        <taxon>Bacteria</taxon>
        <taxon>Bacillati</taxon>
        <taxon>Actinomycetota</taxon>
        <taxon>Actinomycetes</taxon>
        <taxon>Pseudonocardiales</taxon>
        <taxon>Pseudonocardiaceae</taxon>
        <taxon>Amycolatopsis</taxon>
    </lineage>
</organism>
<dbReference type="Pfam" id="PF14021">
    <property type="entry name" value="TNT"/>
    <property type="match status" value="1"/>
</dbReference>
<dbReference type="EMBL" id="SFCC01000002">
    <property type="protein sequence ID" value="RZQ65021.1"/>
    <property type="molecule type" value="Genomic_DNA"/>
</dbReference>
<feature type="domain" description="TNT" evidence="1">
    <location>
        <begin position="476"/>
        <end position="558"/>
    </location>
</feature>
<name>A0A4Q7JB37_9PSEU</name>
<dbReference type="InterPro" id="IPR036170">
    <property type="entry name" value="YezG-like_sf"/>
</dbReference>
<proteinExistence type="predicted"/>
<dbReference type="SUPFAM" id="SSF160424">
    <property type="entry name" value="BH3703-like"/>
    <property type="match status" value="1"/>
</dbReference>
<sequence length="561" mass="62024">MTRQGEQGVREQKPHHGEFAGYLLRTYARYKDETFLVGDFTPPAYALTWTGQDPQLAAVLGVGPEGADSARPEQLTALWQVRVDTADELPAATKLTEDEEREQLIVVGQLLHRLLTETEHTDAQRLVVEFRQLDRYAELELTTRSDAETLYWSAPPELSGMLAQLRAGRYEPGRGTWLRATYVLSRDGSFDVDFDNDSEPAWRTAPDTAAHAAELARFPREDEHVPLWWRRRAGLPLAVVFQHARIVDAYSEGAPPVVDRPPLPDGEAEKVLGYLDAAQPVLVGDQPGPDIFALDQPPDVPERYLTDGLWIWHASVPYYLRKYGLPPDPDFLAHVRARDYRLGYVDRVIRLTAAAELLGQPRPAANQYEPETTPDATPNAGDLLATLRQRLGEYGVPDSAYRLGTAEPGVPSLHHTGTHWEVDGVRFDRLADATTHLLGTLLTEPATGDEPVDWPVRPAEGEPGLETLGAKRLVRLPAGTVLVRFGAETGNVLYADGVRFPMTSLPLDAEHTRRRYRLTRALYAVTGVAHPVDALPGGAVAYVLPKTIVEHLADASLEGLS</sequence>
<dbReference type="AlphaFoldDB" id="A0A4Q7JB37"/>
<dbReference type="InterPro" id="IPR025331">
    <property type="entry name" value="TNT"/>
</dbReference>